<dbReference type="GeneID" id="8098615"/>
<dbReference type="VEuPathDB" id="FungiDB:TSTA_001210"/>
<keyword evidence="2" id="KW-1185">Reference proteome</keyword>
<evidence type="ECO:0000313" key="2">
    <source>
        <dbReference type="Proteomes" id="UP000001745"/>
    </source>
</evidence>
<accession>B8MS04</accession>
<sequence length="87" mass="9892">MTMEDNNVILSSTASYHELNDNTTIDLEGYTELLNSFHPSQEPRAAPIEEEEEKDNLQTYNMHKSKDEVMATFLCNPQALRASMIAI</sequence>
<dbReference type="Proteomes" id="UP000001745">
    <property type="component" value="Unassembled WGS sequence"/>
</dbReference>
<dbReference type="PhylomeDB" id="B8MS04"/>
<dbReference type="InParanoid" id="B8MS04"/>
<name>B8MS04_TALSN</name>
<gene>
    <name evidence="1" type="ORF">TSTA_001210</name>
</gene>
<reference evidence="2" key="1">
    <citation type="journal article" date="2015" name="Genome Announc.">
        <title>Genome sequence of the AIDS-associated pathogen Penicillium marneffei (ATCC18224) and its near taxonomic relative Talaromyces stipitatus (ATCC10500).</title>
        <authorList>
            <person name="Nierman W.C."/>
            <person name="Fedorova-Abrams N.D."/>
            <person name="Andrianopoulos A."/>
        </authorList>
    </citation>
    <scope>NUCLEOTIDE SEQUENCE [LARGE SCALE GENOMIC DNA]</scope>
    <source>
        <strain evidence="2">ATCC 10500 / CBS 375.48 / QM 6759 / NRRL 1006</strain>
    </source>
</reference>
<dbReference type="AlphaFoldDB" id="B8MS04"/>
<evidence type="ECO:0000313" key="1">
    <source>
        <dbReference type="EMBL" id="EED12049.1"/>
    </source>
</evidence>
<dbReference type="RefSeq" id="XP_002487703.1">
    <property type="nucleotide sequence ID" value="XM_002487658.1"/>
</dbReference>
<dbReference type="HOGENOM" id="CLU_2484850_0_0_1"/>
<protein>
    <submittedName>
        <fullName evidence="1">Uncharacterized protein</fullName>
    </submittedName>
</protein>
<organism evidence="1 2">
    <name type="scientific">Talaromyces stipitatus (strain ATCC 10500 / CBS 375.48 / QM 6759 / NRRL 1006)</name>
    <name type="common">Penicillium stipitatum</name>
    <dbReference type="NCBI Taxonomy" id="441959"/>
    <lineage>
        <taxon>Eukaryota</taxon>
        <taxon>Fungi</taxon>
        <taxon>Dikarya</taxon>
        <taxon>Ascomycota</taxon>
        <taxon>Pezizomycotina</taxon>
        <taxon>Eurotiomycetes</taxon>
        <taxon>Eurotiomycetidae</taxon>
        <taxon>Eurotiales</taxon>
        <taxon>Trichocomaceae</taxon>
        <taxon>Talaromyces</taxon>
        <taxon>Talaromyces sect. Talaromyces</taxon>
    </lineage>
</organism>
<proteinExistence type="predicted"/>
<dbReference type="EMBL" id="EQ962660">
    <property type="protein sequence ID" value="EED12049.1"/>
    <property type="molecule type" value="Genomic_DNA"/>
</dbReference>